<dbReference type="PANTHER" id="PTHR47685">
    <property type="entry name" value="MAGNESIUM TRANSPORT PROTEIN CORA"/>
    <property type="match status" value="1"/>
</dbReference>
<accession>A0A7H1N2T6</accession>
<keyword evidence="11 13" id="KW-0472">Membrane</keyword>
<comment type="similarity">
    <text evidence="2">Belongs to the CorA metal ion transporter (MIT) (TC 1.A.35) family.</text>
</comment>
<dbReference type="InterPro" id="IPR002523">
    <property type="entry name" value="MgTranspt_CorA/ZnTranspt_ZntB"/>
</dbReference>
<dbReference type="GO" id="GO:0005886">
    <property type="term" value="C:plasma membrane"/>
    <property type="evidence" value="ECO:0007669"/>
    <property type="project" value="UniProtKB-SubCell"/>
</dbReference>
<feature type="transmembrane region" description="Helical" evidence="13">
    <location>
        <begin position="263"/>
        <end position="286"/>
    </location>
</feature>
<proteinExistence type="inferred from homology"/>
<dbReference type="InterPro" id="IPR050829">
    <property type="entry name" value="CorA_MIT"/>
</dbReference>
<dbReference type="GO" id="GO:0015087">
    <property type="term" value="F:cobalt ion transmembrane transporter activity"/>
    <property type="evidence" value="ECO:0007669"/>
    <property type="project" value="TreeGrafter"/>
</dbReference>
<keyword evidence="8" id="KW-0460">Magnesium</keyword>
<dbReference type="SUPFAM" id="SSF144083">
    <property type="entry name" value="Magnesium transport protein CorA, transmembrane region"/>
    <property type="match status" value="1"/>
</dbReference>
<keyword evidence="15" id="KW-1185">Reference proteome</keyword>
<keyword evidence="6" id="KW-0997">Cell inner membrane</keyword>
<dbReference type="AlphaFoldDB" id="A0A7H1N2T6"/>
<comment type="catalytic activity">
    <reaction evidence="12">
        <text>Mg(2+)(in) = Mg(2+)(out)</text>
        <dbReference type="Rhea" id="RHEA:29827"/>
        <dbReference type="ChEBI" id="CHEBI:18420"/>
    </reaction>
</comment>
<dbReference type="KEGG" id="dvn:HQ394_12605"/>
<dbReference type="PANTHER" id="PTHR47685:SF1">
    <property type="entry name" value="MAGNESIUM TRANSPORT PROTEIN CORA"/>
    <property type="match status" value="1"/>
</dbReference>
<dbReference type="CDD" id="cd12837">
    <property type="entry name" value="EcCorA-like_u1"/>
    <property type="match status" value="1"/>
</dbReference>
<dbReference type="GO" id="GO:0015099">
    <property type="term" value="F:nickel cation transmembrane transporter activity"/>
    <property type="evidence" value="ECO:0007669"/>
    <property type="project" value="TreeGrafter"/>
</dbReference>
<feature type="transmembrane region" description="Helical" evidence="13">
    <location>
        <begin position="298"/>
        <end position="318"/>
    </location>
</feature>
<evidence type="ECO:0000256" key="2">
    <source>
        <dbReference type="ARBA" id="ARBA00009765"/>
    </source>
</evidence>
<sequence>MLTLYCLRSGRIVADRLQNGQPVPDGLIWADLLNPTAEENAAIKALADIDVPTPEEMREIEPSSRLYREGLSLFLTASVLNNTDTPEPETRAITFVLSEGMLTTLRYCEPMPFETFRNRIQSQPRLCRTPEVALVELLDAIVDRIADTLEAVDSHVSTLSKDIFSPADTNNTKATDFGPTIKNIGLNAIRCSKADESLIGLQRLLTFLDTNMRQMNNKEIRTRIKDLQRDILSLEGYVERMSEKLVLLLDATLGMVSIQQNNIIKIFSVIAVVFLPPTLVASIYGMNFNEMPELGWHLGYPLALLLMLLSAILPFRYFKHRGWL</sequence>
<evidence type="ECO:0000256" key="4">
    <source>
        <dbReference type="ARBA" id="ARBA00022448"/>
    </source>
</evidence>
<dbReference type="FunFam" id="1.20.58.340:FF:000001">
    <property type="entry name" value="Magnesium transport protein CorA"/>
    <property type="match status" value="1"/>
</dbReference>
<reference evidence="14 15" key="1">
    <citation type="submission" date="2020-05" db="EMBL/GenBank/DDBJ databases">
        <title>Complete closed genome sequence of Defluviicoccus vanus.</title>
        <authorList>
            <person name="Bessarab I."/>
            <person name="Arumugam K."/>
            <person name="Maszenan A.M."/>
            <person name="Seviour R.J."/>
            <person name="Williams R.B."/>
        </authorList>
    </citation>
    <scope>NUCLEOTIDE SEQUENCE [LARGE SCALE GENOMIC DNA]</scope>
    <source>
        <strain evidence="14 15">Ben 114</strain>
    </source>
</reference>
<dbReference type="Proteomes" id="UP000516369">
    <property type="component" value="Chromosome"/>
</dbReference>
<evidence type="ECO:0000256" key="5">
    <source>
        <dbReference type="ARBA" id="ARBA00022475"/>
    </source>
</evidence>
<keyword evidence="7 13" id="KW-0812">Transmembrane</keyword>
<dbReference type="Gene3D" id="1.20.58.340">
    <property type="entry name" value="Magnesium transport protein CorA, transmembrane region"/>
    <property type="match status" value="2"/>
</dbReference>
<evidence type="ECO:0000313" key="15">
    <source>
        <dbReference type="Proteomes" id="UP000516369"/>
    </source>
</evidence>
<dbReference type="SUPFAM" id="SSF143865">
    <property type="entry name" value="CorA soluble domain-like"/>
    <property type="match status" value="1"/>
</dbReference>
<evidence type="ECO:0000256" key="13">
    <source>
        <dbReference type="SAM" id="Phobius"/>
    </source>
</evidence>
<evidence type="ECO:0000256" key="1">
    <source>
        <dbReference type="ARBA" id="ARBA00004429"/>
    </source>
</evidence>
<evidence type="ECO:0000256" key="3">
    <source>
        <dbReference type="ARBA" id="ARBA00019439"/>
    </source>
</evidence>
<dbReference type="Pfam" id="PF01544">
    <property type="entry name" value="CorA"/>
    <property type="match status" value="1"/>
</dbReference>
<evidence type="ECO:0000256" key="12">
    <source>
        <dbReference type="ARBA" id="ARBA00034269"/>
    </source>
</evidence>
<dbReference type="Gene3D" id="3.30.460.20">
    <property type="entry name" value="CorA soluble domain-like"/>
    <property type="match status" value="1"/>
</dbReference>
<evidence type="ECO:0000256" key="10">
    <source>
        <dbReference type="ARBA" id="ARBA00023065"/>
    </source>
</evidence>
<evidence type="ECO:0000256" key="8">
    <source>
        <dbReference type="ARBA" id="ARBA00022842"/>
    </source>
</evidence>
<keyword evidence="4" id="KW-0813">Transport</keyword>
<protein>
    <recommendedName>
        <fullName evidence="3">Magnesium transport protein CorA</fullName>
    </recommendedName>
</protein>
<evidence type="ECO:0000256" key="7">
    <source>
        <dbReference type="ARBA" id="ARBA00022692"/>
    </source>
</evidence>
<dbReference type="InterPro" id="IPR045861">
    <property type="entry name" value="CorA_cytoplasmic_dom"/>
</dbReference>
<evidence type="ECO:0000256" key="11">
    <source>
        <dbReference type="ARBA" id="ARBA00023136"/>
    </source>
</evidence>
<comment type="subcellular location">
    <subcellularLocation>
        <location evidence="1">Cell inner membrane</location>
        <topology evidence="1">Multi-pass membrane protein</topology>
    </subcellularLocation>
</comment>
<dbReference type="GO" id="GO:0015095">
    <property type="term" value="F:magnesium ion transmembrane transporter activity"/>
    <property type="evidence" value="ECO:0007669"/>
    <property type="project" value="TreeGrafter"/>
</dbReference>
<gene>
    <name evidence="14" type="ORF">HQ394_12605</name>
</gene>
<keyword evidence="10" id="KW-0406">Ion transport</keyword>
<organism evidence="14 15">
    <name type="scientific">Defluviicoccus vanus</name>
    <dbReference type="NCBI Taxonomy" id="111831"/>
    <lineage>
        <taxon>Bacteria</taxon>
        <taxon>Pseudomonadati</taxon>
        <taxon>Pseudomonadota</taxon>
        <taxon>Alphaproteobacteria</taxon>
        <taxon>Rhodospirillales</taxon>
        <taxon>Rhodospirillaceae</taxon>
        <taxon>Defluviicoccus</taxon>
    </lineage>
</organism>
<evidence type="ECO:0000256" key="9">
    <source>
        <dbReference type="ARBA" id="ARBA00022989"/>
    </source>
</evidence>
<evidence type="ECO:0000256" key="6">
    <source>
        <dbReference type="ARBA" id="ARBA00022519"/>
    </source>
</evidence>
<dbReference type="InterPro" id="IPR045863">
    <property type="entry name" value="CorA_TM1_TM2"/>
</dbReference>
<keyword evidence="9 13" id="KW-1133">Transmembrane helix</keyword>
<keyword evidence="5" id="KW-1003">Cell membrane</keyword>
<evidence type="ECO:0000313" key="14">
    <source>
        <dbReference type="EMBL" id="QNT70022.1"/>
    </source>
</evidence>
<name>A0A7H1N2T6_9PROT</name>
<dbReference type="RefSeq" id="WP_190260533.1">
    <property type="nucleotide sequence ID" value="NZ_CP053923.1"/>
</dbReference>
<dbReference type="EMBL" id="CP053923">
    <property type="protein sequence ID" value="QNT70022.1"/>
    <property type="molecule type" value="Genomic_DNA"/>
</dbReference>